<gene>
    <name evidence="3" type="ORF">RSOLAG22IIIB_01978</name>
</gene>
<accession>A0A0K6GC91</accession>
<proteinExistence type="predicted"/>
<evidence type="ECO:0000256" key="2">
    <source>
        <dbReference type="SAM" id="SignalP"/>
    </source>
</evidence>
<dbReference type="AlphaFoldDB" id="A0A0K6GC91"/>
<dbReference type="Proteomes" id="UP000044841">
    <property type="component" value="Unassembled WGS sequence"/>
</dbReference>
<keyword evidence="1" id="KW-0812">Transmembrane</keyword>
<evidence type="ECO:0000313" key="3">
    <source>
        <dbReference type="EMBL" id="CUA75974.1"/>
    </source>
</evidence>
<dbReference type="EMBL" id="CYGV01001622">
    <property type="protein sequence ID" value="CUA75974.1"/>
    <property type="molecule type" value="Genomic_DNA"/>
</dbReference>
<protein>
    <submittedName>
        <fullName evidence="3">Uncharacterized protein</fullName>
    </submittedName>
</protein>
<feature type="transmembrane region" description="Helical" evidence="1">
    <location>
        <begin position="44"/>
        <end position="65"/>
    </location>
</feature>
<sequence>MLFVTRALVVLVIAISGAVAIPTQTSTQTPPTSAAKKHNAAIPAIKAAPAAFVGGVVFIGANLAMGL</sequence>
<keyword evidence="1" id="KW-1133">Transmembrane helix</keyword>
<reference evidence="3 4" key="1">
    <citation type="submission" date="2015-07" db="EMBL/GenBank/DDBJ databases">
        <authorList>
            <person name="Noorani M."/>
        </authorList>
    </citation>
    <scope>NUCLEOTIDE SEQUENCE [LARGE SCALE GENOMIC DNA]</scope>
    <source>
        <strain evidence="3">BBA 69670</strain>
    </source>
</reference>
<keyword evidence="2" id="KW-0732">Signal</keyword>
<organism evidence="3 4">
    <name type="scientific">Rhizoctonia solani</name>
    <dbReference type="NCBI Taxonomy" id="456999"/>
    <lineage>
        <taxon>Eukaryota</taxon>
        <taxon>Fungi</taxon>
        <taxon>Dikarya</taxon>
        <taxon>Basidiomycota</taxon>
        <taxon>Agaricomycotina</taxon>
        <taxon>Agaricomycetes</taxon>
        <taxon>Cantharellales</taxon>
        <taxon>Ceratobasidiaceae</taxon>
        <taxon>Rhizoctonia</taxon>
    </lineage>
</organism>
<evidence type="ECO:0000256" key="1">
    <source>
        <dbReference type="SAM" id="Phobius"/>
    </source>
</evidence>
<feature type="signal peptide" evidence="2">
    <location>
        <begin position="1"/>
        <end position="20"/>
    </location>
</feature>
<evidence type="ECO:0000313" key="4">
    <source>
        <dbReference type="Proteomes" id="UP000044841"/>
    </source>
</evidence>
<keyword evidence="1" id="KW-0472">Membrane</keyword>
<keyword evidence="4" id="KW-1185">Reference proteome</keyword>
<feature type="chain" id="PRO_5005503274" evidence="2">
    <location>
        <begin position="21"/>
        <end position="67"/>
    </location>
</feature>
<name>A0A0K6GC91_9AGAM</name>